<keyword evidence="3" id="KW-1185">Reference proteome</keyword>
<evidence type="ECO:0000313" key="3">
    <source>
        <dbReference type="Proteomes" id="UP000236161"/>
    </source>
</evidence>
<proteinExistence type="predicted"/>
<organism evidence="2 3">
    <name type="scientific">Apostasia shenzhenica</name>
    <dbReference type="NCBI Taxonomy" id="1088818"/>
    <lineage>
        <taxon>Eukaryota</taxon>
        <taxon>Viridiplantae</taxon>
        <taxon>Streptophyta</taxon>
        <taxon>Embryophyta</taxon>
        <taxon>Tracheophyta</taxon>
        <taxon>Spermatophyta</taxon>
        <taxon>Magnoliopsida</taxon>
        <taxon>Liliopsida</taxon>
        <taxon>Asparagales</taxon>
        <taxon>Orchidaceae</taxon>
        <taxon>Apostasioideae</taxon>
        <taxon>Apostasia</taxon>
    </lineage>
</organism>
<reference evidence="2 3" key="1">
    <citation type="journal article" date="2017" name="Nature">
        <title>The Apostasia genome and the evolution of orchids.</title>
        <authorList>
            <person name="Zhang G.Q."/>
            <person name="Liu K.W."/>
            <person name="Li Z."/>
            <person name="Lohaus R."/>
            <person name="Hsiao Y.Y."/>
            <person name="Niu S.C."/>
            <person name="Wang J.Y."/>
            <person name="Lin Y.C."/>
            <person name="Xu Q."/>
            <person name="Chen L.J."/>
            <person name="Yoshida K."/>
            <person name="Fujiwara S."/>
            <person name="Wang Z.W."/>
            <person name="Zhang Y.Q."/>
            <person name="Mitsuda N."/>
            <person name="Wang M."/>
            <person name="Liu G.H."/>
            <person name="Pecoraro L."/>
            <person name="Huang H.X."/>
            <person name="Xiao X.J."/>
            <person name="Lin M."/>
            <person name="Wu X.Y."/>
            <person name="Wu W.L."/>
            <person name="Chen Y.Y."/>
            <person name="Chang S.B."/>
            <person name="Sakamoto S."/>
            <person name="Ohme-Takagi M."/>
            <person name="Yagi M."/>
            <person name="Zeng S.J."/>
            <person name="Shen C.Y."/>
            <person name="Yeh C.M."/>
            <person name="Luo Y.B."/>
            <person name="Tsai W.C."/>
            <person name="Van de Peer Y."/>
            <person name="Liu Z.J."/>
        </authorList>
    </citation>
    <scope>NUCLEOTIDE SEQUENCE [LARGE SCALE GENOMIC DNA]</scope>
    <source>
        <strain evidence="3">cv. Shenzhen</strain>
        <tissue evidence="2">Stem</tissue>
    </source>
</reference>
<dbReference type="Proteomes" id="UP000236161">
    <property type="component" value="Unassembled WGS sequence"/>
</dbReference>
<gene>
    <name evidence="2" type="ORF">AXF42_Ash019706</name>
</gene>
<dbReference type="EMBL" id="KZ454055">
    <property type="protein sequence ID" value="PKA46723.1"/>
    <property type="molecule type" value="Genomic_DNA"/>
</dbReference>
<evidence type="ECO:0000256" key="1">
    <source>
        <dbReference type="SAM" id="MobiDB-lite"/>
    </source>
</evidence>
<dbReference type="AlphaFoldDB" id="A0A2H9ZTW0"/>
<sequence length="193" mass="21711">MIEDYGRRQRRNVPISHLPCRRRCRLSVCDLEPYLIFYNSGRSFISASSVLHSDGHRSAGLAKLRWGGDQDALAITKTRVLLNQKLGSPTPATRVWPIIVHDGQESSPANIDDDFTQLHLLQSAWPDRAVPRTKHFFETRKPRTYVLQSSQITRSSTKIKNPSSPFTDSGPSSGRQAAWTQDLFTPSPSRKPG</sequence>
<evidence type="ECO:0000313" key="2">
    <source>
        <dbReference type="EMBL" id="PKA46723.1"/>
    </source>
</evidence>
<accession>A0A2H9ZTW0</accession>
<feature type="region of interest" description="Disordered" evidence="1">
    <location>
        <begin position="147"/>
        <end position="193"/>
    </location>
</feature>
<protein>
    <submittedName>
        <fullName evidence="2">Uncharacterized protein</fullName>
    </submittedName>
</protein>
<name>A0A2H9ZTW0_9ASPA</name>